<keyword evidence="1" id="KW-1185">Reference proteome</keyword>
<dbReference type="InParanoid" id="A0A5K4F6S4"/>
<evidence type="ECO:0000313" key="2">
    <source>
        <dbReference type="WBParaSite" id="Smp_329220.1"/>
    </source>
</evidence>
<protein>
    <submittedName>
        <fullName evidence="2">Uncharacterized protein</fullName>
    </submittedName>
</protein>
<sequence length="108" mass="13127">MSSIDILIEKFYWNSICKTIWKENFDDFDEIIDWIHSETVVINAIIHSNNQIIPSYEKIIKTINFLKQNNFWRSNPFSLLIHNNNNNETIIKENNQLYIRNIKNLWRK</sequence>
<name>A0A5K4F6S4_SCHMA</name>
<accession>A0A5K4F6S4</accession>
<evidence type="ECO:0000313" key="1">
    <source>
        <dbReference type="Proteomes" id="UP000008854"/>
    </source>
</evidence>
<reference evidence="1" key="1">
    <citation type="journal article" date="2012" name="PLoS Negl. Trop. Dis.">
        <title>A systematically improved high quality genome and transcriptome of the human blood fluke Schistosoma mansoni.</title>
        <authorList>
            <person name="Protasio A.V."/>
            <person name="Tsai I.J."/>
            <person name="Babbage A."/>
            <person name="Nichol S."/>
            <person name="Hunt M."/>
            <person name="Aslett M.A."/>
            <person name="De Silva N."/>
            <person name="Velarde G.S."/>
            <person name="Anderson T.J."/>
            <person name="Clark R.C."/>
            <person name="Davidson C."/>
            <person name="Dillon G.P."/>
            <person name="Holroyd N.E."/>
            <person name="LoVerde P.T."/>
            <person name="Lloyd C."/>
            <person name="McQuillan J."/>
            <person name="Oliveira G."/>
            <person name="Otto T.D."/>
            <person name="Parker-Manuel S.J."/>
            <person name="Quail M.A."/>
            <person name="Wilson R.A."/>
            <person name="Zerlotini A."/>
            <person name="Dunne D.W."/>
            <person name="Berriman M."/>
        </authorList>
    </citation>
    <scope>NUCLEOTIDE SEQUENCE [LARGE SCALE GENOMIC DNA]</scope>
    <source>
        <strain evidence="1">Puerto Rican</strain>
    </source>
</reference>
<reference evidence="2" key="2">
    <citation type="submission" date="2019-11" db="UniProtKB">
        <authorList>
            <consortium name="WormBaseParasite"/>
        </authorList>
    </citation>
    <scope>IDENTIFICATION</scope>
    <source>
        <strain evidence="2">Puerto Rican</strain>
    </source>
</reference>
<proteinExistence type="predicted"/>
<dbReference type="Proteomes" id="UP000008854">
    <property type="component" value="Unassembled WGS sequence"/>
</dbReference>
<dbReference type="WBParaSite" id="Smp_329220.1">
    <property type="protein sequence ID" value="Smp_329220.1"/>
    <property type="gene ID" value="Smp_329220"/>
</dbReference>
<dbReference type="AlphaFoldDB" id="A0A5K4F6S4"/>
<organism evidence="1 2">
    <name type="scientific">Schistosoma mansoni</name>
    <name type="common">Blood fluke</name>
    <dbReference type="NCBI Taxonomy" id="6183"/>
    <lineage>
        <taxon>Eukaryota</taxon>
        <taxon>Metazoa</taxon>
        <taxon>Spiralia</taxon>
        <taxon>Lophotrochozoa</taxon>
        <taxon>Platyhelminthes</taxon>
        <taxon>Trematoda</taxon>
        <taxon>Digenea</taxon>
        <taxon>Strigeidida</taxon>
        <taxon>Schistosomatoidea</taxon>
        <taxon>Schistosomatidae</taxon>
        <taxon>Schistosoma</taxon>
    </lineage>
</organism>